<gene>
    <name evidence="1" type="ORF">NDU88_005586</name>
</gene>
<reference evidence="1" key="1">
    <citation type="journal article" date="2022" name="bioRxiv">
        <title>Sequencing and chromosome-scale assembly of the giantPleurodeles waltlgenome.</title>
        <authorList>
            <person name="Brown T."/>
            <person name="Elewa A."/>
            <person name="Iarovenko S."/>
            <person name="Subramanian E."/>
            <person name="Araus A.J."/>
            <person name="Petzold A."/>
            <person name="Susuki M."/>
            <person name="Suzuki K.-i.T."/>
            <person name="Hayashi T."/>
            <person name="Toyoda A."/>
            <person name="Oliveira C."/>
            <person name="Osipova E."/>
            <person name="Leigh N.D."/>
            <person name="Simon A."/>
            <person name="Yun M.H."/>
        </authorList>
    </citation>
    <scope>NUCLEOTIDE SEQUENCE</scope>
    <source>
        <strain evidence="1">20211129_DDA</strain>
        <tissue evidence="1">Liver</tissue>
    </source>
</reference>
<proteinExistence type="predicted"/>
<evidence type="ECO:0000313" key="1">
    <source>
        <dbReference type="EMBL" id="KAJ1180364.1"/>
    </source>
</evidence>
<protein>
    <submittedName>
        <fullName evidence="1">Uncharacterized protein</fullName>
    </submittedName>
</protein>
<comment type="caution">
    <text evidence="1">The sequence shown here is derived from an EMBL/GenBank/DDBJ whole genome shotgun (WGS) entry which is preliminary data.</text>
</comment>
<keyword evidence="2" id="KW-1185">Reference proteome</keyword>
<organism evidence="1 2">
    <name type="scientific">Pleurodeles waltl</name>
    <name type="common">Iberian ribbed newt</name>
    <dbReference type="NCBI Taxonomy" id="8319"/>
    <lineage>
        <taxon>Eukaryota</taxon>
        <taxon>Metazoa</taxon>
        <taxon>Chordata</taxon>
        <taxon>Craniata</taxon>
        <taxon>Vertebrata</taxon>
        <taxon>Euteleostomi</taxon>
        <taxon>Amphibia</taxon>
        <taxon>Batrachia</taxon>
        <taxon>Caudata</taxon>
        <taxon>Salamandroidea</taxon>
        <taxon>Salamandridae</taxon>
        <taxon>Pleurodelinae</taxon>
        <taxon>Pleurodeles</taxon>
    </lineage>
</organism>
<name>A0AAV7TUE0_PLEWA</name>
<dbReference type="Proteomes" id="UP001066276">
    <property type="component" value="Chromosome 3_2"/>
</dbReference>
<accession>A0AAV7TUE0</accession>
<dbReference type="EMBL" id="JANPWB010000006">
    <property type="protein sequence ID" value="KAJ1180364.1"/>
    <property type="molecule type" value="Genomic_DNA"/>
</dbReference>
<dbReference type="AlphaFoldDB" id="A0AAV7TUE0"/>
<evidence type="ECO:0000313" key="2">
    <source>
        <dbReference type="Proteomes" id="UP001066276"/>
    </source>
</evidence>
<sequence length="220" mass="23446">MWVSELLGTRGHREVTWDDIAFGRGHLVVRIGSSKTDQQGFGARVVLAQFAATYREVPGSAGVPTAIPSAPVHAWPAPSARSPVCQTPDVSQLTTYTHNALLTPKTDGKVAQVVQLSREAGRLDLLGSDGVVEVPRRDIMGCTQVMGGARRPGRHRDVSQVARQQVPECPPTLALSKVRMHGRYAGKMVSVAVEAKEPSGCGEACLRKGVYVLDAAVGTD</sequence>